<keyword evidence="3" id="KW-1185">Reference proteome</keyword>
<evidence type="ECO:0000313" key="3">
    <source>
        <dbReference type="Proteomes" id="UP000008291"/>
    </source>
</evidence>
<feature type="coiled-coil region" evidence="1">
    <location>
        <begin position="228"/>
        <end position="255"/>
    </location>
</feature>
<accession>Q3SKK9</accession>
<name>Q3SKK9_THIDA</name>
<evidence type="ECO:0000313" key="2">
    <source>
        <dbReference type="EMBL" id="AAZ96770.1"/>
    </source>
</evidence>
<organism evidence="2 3">
    <name type="scientific">Thiobacillus denitrificans (strain ATCC 25259 / T1)</name>
    <dbReference type="NCBI Taxonomy" id="292415"/>
    <lineage>
        <taxon>Bacteria</taxon>
        <taxon>Pseudomonadati</taxon>
        <taxon>Pseudomonadota</taxon>
        <taxon>Betaproteobacteria</taxon>
        <taxon>Nitrosomonadales</taxon>
        <taxon>Thiobacillaceae</taxon>
        <taxon>Thiobacillus</taxon>
    </lineage>
</organism>
<keyword evidence="1" id="KW-0175">Coiled coil</keyword>
<dbReference type="KEGG" id="tbd:Tbd_0817"/>
<dbReference type="EMBL" id="CP000116">
    <property type="protein sequence ID" value="AAZ96770.1"/>
    <property type="molecule type" value="Genomic_DNA"/>
</dbReference>
<proteinExistence type="predicted"/>
<dbReference type="AlphaFoldDB" id="Q3SKK9"/>
<reference evidence="2 3" key="1">
    <citation type="journal article" date="2006" name="J. Bacteriol.">
        <title>The genome sequence of the obligately chemolithoautotrophic, facultatively anaerobic bacterium Thiobacillus denitrificans.</title>
        <authorList>
            <person name="Beller H.R."/>
            <person name="Chain P.S."/>
            <person name="Letain T.E."/>
            <person name="Chakicherla A."/>
            <person name="Larimer F.W."/>
            <person name="Richardson P.M."/>
            <person name="Coleman M.A."/>
            <person name="Wood A.P."/>
            <person name="Kelly D.P."/>
        </authorList>
    </citation>
    <scope>NUCLEOTIDE SEQUENCE [LARGE SCALE GENOMIC DNA]</scope>
    <source>
        <strain evidence="2 3">ATCC 25259</strain>
    </source>
</reference>
<evidence type="ECO:0000256" key="1">
    <source>
        <dbReference type="SAM" id="Coils"/>
    </source>
</evidence>
<protein>
    <submittedName>
        <fullName evidence="2">Uncharacterized protein</fullName>
    </submittedName>
</protein>
<gene>
    <name evidence="2" type="ordered locus">Tbd_0817</name>
</gene>
<dbReference type="Proteomes" id="UP000008291">
    <property type="component" value="Chromosome"/>
</dbReference>
<dbReference type="HOGENOM" id="CLU_747910_0_0_4"/>
<sequence length="370" mass="41687">MTSGVPHDPEGHEAQIPDRYMSHALHYPTIEFSDLDAFKRSLLIWDRIHRIVPSGYVPEDHAEIVTAVGAGVVQNLTVDDTEKSRAANRFLDFYALRESPNTRLVWPAGFSSETFTRINPDKIDAKLLPLFEQLARRLTADGFLEVPHEHAGGYMFYLAAAVAQQRALELTTDSSDYWAVGTYFANEGGFTEYVYDEQADAYLANLAIDDLLPNDLASVDIDVLLRFREDTVELRNAFQRELKLLQNEISRCNNKEHARYIVEDFIKRFERAKAEYRASLGFFRKADVYSIFSVGLPVAASIIALPIAGGDPYTPVRLGVGALIGAVSALATREMGYKPKSVGSYLVDAERLTRTPNWLLHRKFEEFIND</sequence>